<evidence type="ECO:0000256" key="1">
    <source>
        <dbReference type="ARBA" id="ARBA00005466"/>
    </source>
</evidence>
<proteinExistence type="inferred from homology"/>
<evidence type="ECO:0000313" key="7">
    <source>
        <dbReference type="EMBL" id="KAL2800568.1"/>
    </source>
</evidence>
<comment type="caution">
    <text evidence="7">The sequence shown here is derived from an EMBL/GenBank/DDBJ whole genome shotgun (WGS) entry which is preliminary data.</text>
</comment>
<feature type="chain" id="PRO_5045484019" description="FAD-binding PCMH-type domain-containing protein" evidence="5">
    <location>
        <begin position="22"/>
        <end position="491"/>
    </location>
</feature>
<dbReference type="PANTHER" id="PTHR42973">
    <property type="entry name" value="BINDING OXIDOREDUCTASE, PUTATIVE (AFU_ORTHOLOGUE AFUA_1G17690)-RELATED"/>
    <property type="match status" value="1"/>
</dbReference>
<dbReference type="SUPFAM" id="SSF56176">
    <property type="entry name" value="FAD-binding/transporter-associated domain-like"/>
    <property type="match status" value="1"/>
</dbReference>
<keyword evidence="3" id="KW-0274">FAD</keyword>
<dbReference type="InterPro" id="IPR006094">
    <property type="entry name" value="Oxid_FAD_bind_N"/>
</dbReference>
<evidence type="ECO:0000256" key="5">
    <source>
        <dbReference type="SAM" id="SignalP"/>
    </source>
</evidence>
<feature type="signal peptide" evidence="5">
    <location>
        <begin position="1"/>
        <end position="21"/>
    </location>
</feature>
<dbReference type="InterPro" id="IPR016166">
    <property type="entry name" value="FAD-bd_PCMH"/>
</dbReference>
<dbReference type="Proteomes" id="UP001610563">
    <property type="component" value="Unassembled WGS sequence"/>
</dbReference>
<keyword evidence="5" id="KW-0732">Signal</keyword>
<gene>
    <name evidence="7" type="ORF">BJX66DRAFT_291126</name>
</gene>
<comment type="similarity">
    <text evidence="1">Belongs to the oxygen-dependent FAD-linked oxidoreductase family.</text>
</comment>
<evidence type="ECO:0000259" key="6">
    <source>
        <dbReference type="PROSITE" id="PS51387"/>
    </source>
</evidence>
<organism evidence="7 8">
    <name type="scientific">Aspergillus keveii</name>
    <dbReference type="NCBI Taxonomy" id="714993"/>
    <lineage>
        <taxon>Eukaryota</taxon>
        <taxon>Fungi</taxon>
        <taxon>Dikarya</taxon>
        <taxon>Ascomycota</taxon>
        <taxon>Pezizomycotina</taxon>
        <taxon>Eurotiomycetes</taxon>
        <taxon>Eurotiomycetidae</taxon>
        <taxon>Eurotiales</taxon>
        <taxon>Aspergillaceae</taxon>
        <taxon>Aspergillus</taxon>
        <taxon>Aspergillus subgen. Nidulantes</taxon>
    </lineage>
</organism>
<dbReference type="InterPro" id="IPR050416">
    <property type="entry name" value="FAD-linked_Oxidoreductase"/>
</dbReference>
<name>A0ABR4GND4_9EURO</name>
<reference evidence="7 8" key="1">
    <citation type="submission" date="2024-07" db="EMBL/GenBank/DDBJ databases">
        <title>Section-level genome sequencing and comparative genomics of Aspergillus sections Usti and Cavernicolus.</title>
        <authorList>
            <consortium name="Lawrence Berkeley National Laboratory"/>
            <person name="Nybo J.L."/>
            <person name="Vesth T.C."/>
            <person name="Theobald S."/>
            <person name="Frisvad J.C."/>
            <person name="Larsen T.O."/>
            <person name="Kjaerboelling I."/>
            <person name="Rothschild-Mancinelli K."/>
            <person name="Lyhne E.K."/>
            <person name="Kogle M.E."/>
            <person name="Barry K."/>
            <person name="Clum A."/>
            <person name="Na H."/>
            <person name="Ledsgaard L."/>
            <person name="Lin J."/>
            <person name="Lipzen A."/>
            <person name="Kuo A."/>
            <person name="Riley R."/>
            <person name="Mondo S."/>
            <person name="Labutti K."/>
            <person name="Haridas S."/>
            <person name="Pangalinan J."/>
            <person name="Salamov A.A."/>
            <person name="Simmons B.A."/>
            <person name="Magnuson J.K."/>
            <person name="Chen J."/>
            <person name="Drula E."/>
            <person name="Henrissat B."/>
            <person name="Wiebenga A."/>
            <person name="Lubbers R.J."/>
            <person name="Gomes A.C."/>
            <person name="Makela M.R."/>
            <person name="Stajich J."/>
            <person name="Grigoriev I.V."/>
            <person name="Mortensen U.H."/>
            <person name="De Vries R.P."/>
            <person name="Baker S.E."/>
            <person name="Andersen M.R."/>
        </authorList>
    </citation>
    <scope>NUCLEOTIDE SEQUENCE [LARGE SCALE GENOMIC DNA]</scope>
    <source>
        <strain evidence="7 8">CBS 209.92</strain>
    </source>
</reference>
<protein>
    <recommendedName>
        <fullName evidence="6">FAD-binding PCMH-type domain-containing protein</fullName>
    </recommendedName>
</protein>
<keyword evidence="4" id="KW-0560">Oxidoreductase</keyword>
<sequence length="491" mass="52467">MHPNNGSCCLRLLALLGPKVSFPHTPAYNTSLASYFTQQNAHLYPSCIVTPSSTTDVSTILNVLTSPSQDQNPTHRSANTNTTCPFAIRSGGHAYNTAFNNISPGITIDLSNLNTITLSPDNKTVSVGPGATWGEVYSILDPLNLSVPGGRAGQVGVGGLTLGGGISYFSPRVGWTCDSVSEFEVVLAGGEVVTASQGYNTELWISLCGGGVASFGVVTRIDISTFPQGKIWGGFVYHALDTVPGQLDAFEGFSAAESYDEYASLIMSFAFSGGVGGAVVNSVVYTKEVEWEYPAVYAPFFELPSLSSNVKVASLGEIAREQGSFSPDGRRQLSAVVTHASTKSMLAATYNNWNTSLASIESIPGIVWALALDPLPPSFYARHASTNSMGLPVTPDGESLVIAQLTSSWDNEADDETVKRAARALIEGIERDAKKLNAYEPFLYLNYAAAWQDPIASYGEESVERLRRVRREVDPRGVFRDGVKGFKIPGL</sequence>
<accession>A0ABR4GND4</accession>
<evidence type="ECO:0000256" key="4">
    <source>
        <dbReference type="ARBA" id="ARBA00023002"/>
    </source>
</evidence>
<dbReference type="Pfam" id="PF01565">
    <property type="entry name" value="FAD_binding_4"/>
    <property type="match status" value="1"/>
</dbReference>
<evidence type="ECO:0000313" key="8">
    <source>
        <dbReference type="Proteomes" id="UP001610563"/>
    </source>
</evidence>
<evidence type="ECO:0000256" key="3">
    <source>
        <dbReference type="ARBA" id="ARBA00022827"/>
    </source>
</evidence>
<feature type="domain" description="FAD-binding PCMH-type" evidence="6">
    <location>
        <begin position="41"/>
        <end position="228"/>
    </location>
</feature>
<dbReference type="PROSITE" id="PS51387">
    <property type="entry name" value="FAD_PCMH"/>
    <property type="match status" value="1"/>
</dbReference>
<evidence type="ECO:0000256" key="2">
    <source>
        <dbReference type="ARBA" id="ARBA00022630"/>
    </source>
</evidence>
<dbReference type="PANTHER" id="PTHR42973:SF22">
    <property type="entry name" value="FAD-BINDING PCMH-TYPE DOMAIN-CONTAINING PROTEIN-RELATED"/>
    <property type="match status" value="1"/>
</dbReference>
<keyword evidence="2" id="KW-0285">Flavoprotein</keyword>
<dbReference type="EMBL" id="JBFTWV010000003">
    <property type="protein sequence ID" value="KAL2800568.1"/>
    <property type="molecule type" value="Genomic_DNA"/>
</dbReference>
<dbReference type="Gene3D" id="3.30.465.10">
    <property type="match status" value="1"/>
</dbReference>
<dbReference type="InterPro" id="IPR016169">
    <property type="entry name" value="FAD-bd_PCMH_sub2"/>
</dbReference>
<dbReference type="InterPro" id="IPR036318">
    <property type="entry name" value="FAD-bd_PCMH-like_sf"/>
</dbReference>
<keyword evidence="8" id="KW-1185">Reference proteome</keyword>